<dbReference type="AlphaFoldDB" id="A0A2X0KHW6"/>
<protein>
    <submittedName>
        <fullName evidence="2">BZ3500_MvSof-1268-A1-R1_Chr6-2g08519 protein</fullName>
    </submittedName>
</protein>
<organism evidence="2 3">
    <name type="scientific">Microbotryum saponariae</name>
    <dbReference type="NCBI Taxonomy" id="289078"/>
    <lineage>
        <taxon>Eukaryota</taxon>
        <taxon>Fungi</taxon>
        <taxon>Dikarya</taxon>
        <taxon>Basidiomycota</taxon>
        <taxon>Pucciniomycotina</taxon>
        <taxon>Microbotryomycetes</taxon>
        <taxon>Microbotryales</taxon>
        <taxon>Microbotryaceae</taxon>
        <taxon>Microbotryum</taxon>
    </lineage>
</organism>
<keyword evidence="3" id="KW-1185">Reference proteome</keyword>
<evidence type="ECO:0000256" key="1">
    <source>
        <dbReference type="SAM" id="MobiDB-lite"/>
    </source>
</evidence>
<gene>
    <name evidence="2" type="ORF">BZ3500_MVSOF-1268-A1-R1_CHR6-2G08519</name>
</gene>
<dbReference type="EMBL" id="FMWP01000047">
    <property type="protein sequence ID" value="SCZ93192.1"/>
    <property type="molecule type" value="Genomic_DNA"/>
</dbReference>
<reference evidence="3" key="1">
    <citation type="submission" date="2016-10" db="EMBL/GenBank/DDBJ databases">
        <authorList>
            <person name="Jeantristanb JTB J.-T."/>
            <person name="Ricardo R."/>
        </authorList>
    </citation>
    <scope>NUCLEOTIDE SEQUENCE [LARGE SCALE GENOMIC DNA]</scope>
</reference>
<feature type="region of interest" description="Disordered" evidence="1">
    <location>
        <begin position="1"/>
        <end position="43"/>
    </location>
</feature>
<evidence type="ECO:0000313" key="2">
    <source>
        <dbReference type="EMBL" id="SCZ93192.1"/>
    </source>
</evidence>
<name>A0A2X0KHW6_9BASI</name>
<dbReference type="Proteomes" id="UP000249723">
    <property type="component" value="Unassembled WGS sequence"/>
</dbReference>
<evidence type="ECO:0000313" key="3">
    <source>
        <dbReference type="Proteomes" id="UP000249723"/>
    </source>
</evidence>
<feature type="compositionally biased region" description="Basic and acidic residues" evidence="1">
    <location>
        <begin position="8"/>
        <end position="18"/>
    </location>
</feature>
<feature type="compositionally biased region" description="Polar residues" evidence="1">
    <location>
        <begin position="21"/>
        <end position="35"/>
    </location>
</feature>
<sequence length="94" mass="10388">MMPGCLLRTDDSQLDRWDGMTATSQPARPATSEQSGLAAPGTGKLDYLGWTVSSIEIEERHARSERRLHRVIVATSAAWYIVLHGATPIRINKI</sequence>
<accession>A0A2X0KHW6</accession>
<proteinExistence type="predicted"/>